<evidence type="ECO:0000313" key="5">
    <source>
        <dbReference type="EMBL" id="EGR27739.1"/>
    </source>
</evidence>
<dbReference type="RefSeq" id="XP_004025191.1">
    <property type="nucleotide sequence ID" value="XM_004025142.1"/>
</dbReference>
<dbReference type="InterPro" id="IPR016092">
    <property type="entry name" value="ATAP"/>
</dbReference>
<keyword evidence="3" id="KW-0004">4Fe-4S</keyword>
<evidence type="ECO:0000313" key="6">
    <source>
        <dbReference type="Proteomes" id="UP000008983"/>
    </source>
</evidence>
<protein>
    <submittedName>
        <fullName evidence="5">Iron-sulfur cluster assembly protein, putative</fullName>
    </submittedName>
</protein>
<keyword evidence="3" id="KW-0411">Iron-sulfur</keyword>
<dbReference type="Proteomes" id="UP000008983">
    <property type="component" value="Unassembled WGS sequence"/>
</dbReference>
<dbReference type="InterPro" id="IPR035903">
    <property type="entry name" value="HesB-like_dom_sf"/>
</dbReference>
<dbReference type="NCBIfam" id="TIGR00049">
    <property type="entry name" value="iron-sulfur cluster assembly accessory protein"/>
    <property type="match status" value="1"/>
</dbReference>
<name>G0R468_ICHMU</name>
<dbReference type="STRING" id="857967.G0R468"/>
<evidence type="ECO:0000256" key="3">
    <source>
        <dbReference type="ARBA" id="ARBA00022485"/>
    </source>
</evidence>
<dbReference type="GO" id="GO:0051537">
    <property type="term" value="F:2 iron, 2 sulfur cluster binding"/>
    <property type="evidence" value="ECO:0007669"/>
    <property type="project" value="TreeGrafter"/>
</dbReference>
<dbReference type="OMA" id="GCAGQEY"/>
<accession>G0R468</accession>
<dbReference type="SUPFAM" id="SSF89360">
    <property type="entry name" value="HesB-like domain"/>
    <property type="match status" value="1"/>
</dbReference>
<dbReference type="GeneID" id="14903810"/>
<gene>
    <name evidence="5" type="ORF">IMG5_190340</name>
</gene>
<organism evidence="5 6">
    <name type="scientific">Ichthyophthirius multifiliis</name>
    <name type="common">White spot disease agent</name>
    <name type="synonym">Ich</name>
    <dbReference type="NCBI Taxonomy" id="5932"/>
    <lineage>
        <taxon>Eukaryota</taxon>
        <taxon>Sar</taxon>
        <taxon>Alveolata</taxon>
        <taxon>Ciliophora</taxon>
        <taxon>Intramacronucleata</taxon>
        <taxon>Oligohymenophorea</taxon>
        <taxon>Hymenostomatida</taxon>
        <taxon>Ophryoglenina</taxon>
        <taxon>Ichthyophthirius</taxon>
    </lineage>
</organism>
<comment type="similarity">
    <text evidence="2">Belongs to the HesB/IscA family.</text>
</comment>
<proteinExistence type="inferred from homology"/>
<dbReference type="eggNOG" id="KOG1120">
    <property type="taxonomic scope" value="Eukaryota"/>
</dbReference>
<dbReference type="OrthoDB" id="333486at2759"/>
<evidence type="ECO:0000259" key="4">
    <source>
        <dbReference type="Pfam" id="PF01521"/>
    </source>
</evidence>
<keyword evidence="3" id="KW-0479">Metal-binding</keyword>
<dbReference type="Gene3D" id="2.60.300.12">
    <property type="entry name" value="HesB-like domain"/>
    <property type="match status" value="1"/>
</dbReference>
<dbReference type="InterPro" id="IPR000361">
    <property type="entry name" value="ATAP_core_dom"/>
</dbReference>
<keyword evidence="6" id="KW-1185">Reference proteome</keyword>
<dbReference type="InParanoid" id="G0R468"/>
<dbReference type="PROSITE" id="PS01152">
    <property type="entry name" value="HESB"/>
    <property type="match status" value="1"/>
</dbReference>
<evidence type="ECO:0000256" key="1">
    <source>
        <dbReference type="ARBA" id="ARBA00005151"/>
    </source>
</evidence>
<dbReference type="FunCoup" id="G0R468">
    <property type="interactions" value="75"/>
</dbReference>
<reference evidence="5 6" key="1">
    <citation type="submission" date="2011-07" db="EMBL/GenBank/DDBJ databases">
        <authorList>
            <person name="Coyne R."/>
            <person name="Brami D."/>
            <person name="Johnson J."/>
            <person name="Hostetler J."/>
            <person name="Hannick L."/>
            <person name="Clark T."/>
            <person name="Cassidy-Hanley D."/>
            <person name="Inman J."/>
        </authorList>
    </citation>
    <scope>NUCLEOTIDE SEQUENCE [LARGE SCALE GENOMIC DNA]</scope>
    <source>
        <strain evidence="5 6">G5</strain>
    </source>
</reference>
<feature type="domain" description="Core" evidence="4">
    <location>
        <begin position="41"/>
        <end position="145"/>
    </location>
</feature>
<dbReference type="Pfam" id="PF01521">
    <property type="entry name" value="Fe-S_biosyn"/>
    <property type="match status" value="1"/>
</dbReference>
<keyword evidence="3" id="KW-0408">Iron</keyword>
<dbReference type="EMBL" id="GL984329">
    <property type="protein sequence ID" value="EGR27739.1"/>
    <property type="molecule type" value="Genomic_DNA"/>
</dbReference>
<dbReference type="InterPro" id="IPR017870">
    <property type="entry name" value="FeS_cluster_insertion_CS"/>
</dbReference>
<dbReference type="GO" id="GO:0005739">
    <property type="term" value="C:mitochondrion"/>
    <property type="evidence" value="ECO:0007669"/>
    <property type="project" value="TreeGrafter"/>
</dbReference>
<dbReference type="FunFam" id="2.60.300.12:FF:000001">
    <property type="entry name" value="Iron-binding protein IscA"/>
    <property type="match status" value="1"/>
</dbReference>
<dbReference type="PANTHER" id="PTHR10072">
    <property type="entry name" value="IRON-SULFUR CLUSTER ASSEMBLY PROTEIN"/>
    <property type="match status" value="1"/>
</dbReference>
<evidence type="ECO:0000256" key="2">
    <source>
        <dbReference type="ARBA" id="ARBA00006718"/>
    </source>
</evidence>
<dbReference type="GO" id="GO:0016226">
    <property type="term" value="P:iron-sulfur cluster assembly"/>
    <property type="evidence" value="ECO:0007669"/>
    <property type="project" value="InterPro"/>
</dbReference>
<comment type="pathway">
    <text evidence="1">Cofactor biosynthesis; iron-sulfur cluster biosynthesis.</text>
</comment>
<dbReference type="GO" id="GO:0051539">
    <property type="term" value="F:4 iron, 4 sulfur cluster binding"/>
    <property type="evidence" value="ECO:0007669"/>
    <property type="project" value="UniProtKB-KW"/>
</dbReference>
<dbReference type="AlphaFoldDB" id="G0R468"/>
<sequence length="149" mass="17111">MIPLFIKKSIQLNKNFIYLQNCNFCQDLKKTIQPKQKKAFITLTDRAAEKIKELISKSQDQNYLAVKIGIKKRGCSGLSYTMNYCDNKKENKFDEVIYDKGVTVIIDNKALMALVGTEMDWLEDDLRAEFIFNNPNQKGACGCGESFYI</sequence>
<dbReference type="InterPro" id="IPR050322">
    <property type="entry name" value="Fe-S_cluster_asmbl/transfer"/>
</dbReference>
<dbReference type="PANTHER" id="PTHR10072:SF41">
    <property type="entry name" value="IRON-SULFUR CLUSTER ASSEMBLY 1 HOMOLOG, MITOCHONDRIAL"/>
    <property type="match status" value="1"/>
</dbReference>